<name>A0A4T2GWJ9_STRSU</name>
<proteinExistence type="predicted"/>
<gene>
    <name evidence="1" type="ORF">FAJ36_09015</name>
</gene>
<dbReference type="Proteomes" id="UP000305785">
    <property type="component" value="Unassembled WGS sequence"/>
</dbReference>
<reference evidence="1 2" key="1">
    <citation type="submission" date="2019-04" db="EMBL/GenBank/DDBJ databases">
        <title>Genome analysis of Streptococcus suis strain WUSS330.</title>
        <authorList>
            <person name="Chen H."/>
            <person name="Gao X."/>
            <person name="Wu Z."/>
        </authorList>
    </citation>
    <scope>NUCLEOTIDE SEQUENCE [LARGE SCALE GENOMIC DNA]</scope>
    <source>
        <strain evidence="1 2">WUSS330</strain>
    </source>
</reference>
<dbReference type="AlphaFoldDB" id="A0A4T2GWJ9"/>
<comment type="caution">
    <text evidence="1">The sequence shown here is derived from an EMBL/GenBank/DDBJ whole genome shotgun (WGS) entry which is preliminary data.</text>
</comment>
<sequence length="84" mass="9448">MRLGSSSAPLLRARVNLSAQWLIGFNSHYSECWSCAGVGVKRGWAKTSRSHIKKRAIPIRSCSFSISCFIIIITTKQLERHENV</sequence>
<organism evidence="1 2">
    <name type="scientific">Streptococcus suis</name>
    <dbReference type="NCBI Taxonomy" id="1307"/>
    <lineage>
        <taxon>Bacteria</taxon>
        <taxon>Bacillati</taxon>
        <taxon>Bacillota</taxon>
        <taxon>Bacilli</taxon>
        <taxon>Lactobacillales</taxon>
        <taxon>Streptococcaceae</taxon>
        <taxon>Streptococcus</taxon>
    </lineage>
</organism>
<evidence type="ECO:0000313" key="2">
    <source>
        <dbReference type="Proteomes" id="UP000305785"/>
    </source>
</evidence>
<dbReference type="EMBL" id="SSXN01000014">
    <property type="protein sequence ID" value="TII03979.1"/>
    <property type="molecule type" value="Genomic_DNA"/>
</dbReference>
<feature type="non-terminal residue" evidence="1">
    <location>
        <position position="84"/>
    </location>
</feature>
<protein>
    <submittedName>
        <fullName evidence="1">Uncharacterized protein</fullName>
    </submittedName>
</protein>
<evidence type="ECO:0000313" key="1">
    <source>
        <dbReference type="EMBL" id="TII03979.1"/>
    </source>
</evidence>
<accession>A0A4T2GWJ9</accession>